<protein>
    <submittedName>
        <fullName evidence="2">Uncharacterized protein</fullName>
    </submittedName>
</protein>
<feature type="transmembrane region" description="Helical" evidence="1">
    <location>
        <begin position="145"/>
        <end position="164"/>
    </location>
</feature>
<proteinExistence type="predicted"/>
<dbReference type="AlphaFoldDB" id="A0A328A9U1"/>
<feature type="transmembrane region" description="Helical" evidence="1">
    <location>
        <begin position="113"/>
        <end position="133"/>
    </location>
</feature>
<evidence type="ECO:0000313" key="3">
    <source>
        <dbReference type="Proteomes" id="UP000249725"/>
    </source>
</evidence>
<gene>
    <name evidence="2" type="ORF">DJ018_17325</name>
</gene>
<evidence type="ECO:0000256" key="1">
    <source>
        <dbReference type="SAM" id="Phobius"/>
    </source>
</evidence>
<keyword evidence="1" id="KW-1133">Transmembrane helix</keyword>
<sequence>MNMTFSALTARAIVELEGQLRRSVRSGGIIAVSDKETRRVLVGGIALLGLSMLSLAILIFGRGMARELALAGLFLTTPLLALAGPNLRYRRLADELEPGQPEVAIPSLPASSYALWAQFGFSLIAAALVLVHIEQRYTPDGSSGLVALVIMLPAGAWLFVSNALRWRRPPPPVQVRGEGLKVGNSVSIPWDAVANLKMDPFTQDLLIRLKHDPRIYGVGRVRRDGVLVLQLPSFMPLRLHWTIIHAIDKQLADVGLSQRPNP</sequence>
<keyword evidence="1" id="KW-0812">Transmembrane</keyword>
<evidence type="ECO:0000313" key="2">
    <source>
        <dbReference type="EMBL" id="RAK50926.1"/>
    </source>
</evidence>
<organism evidence="2 3">
    <name type="scientific">Phenylobacterium deserti</name>
    <dbReference type="NCBI Taxonomy" id="1914756"/>
    <lineage>
        <taxon>Bacteria</taxon>
        <taxon>Pseudomonadati</taxon>
        <taxon>Pseudomonadota</taxon>
        <taxon>Alphaproteobacteria</taxon>
        <taxon>Caulobacterales</taxon>
        <taxon>Caulobacteraceae</taxon>
        <taxon>Phenylobacterium</taxon>
    </lineage>
</organism>
<keyword evidence="1" id="KW-0472">Membrane</keyword>
<reference evidence="3" key="1">
    <citation type="submission" date="2018-05" db="EMBL/GenBank/DDBJ databases">
        <authorList>
            <person name="Li X."/>
        </authorList>
    </citation>
    <scope>NUCLEOTIDE SEQUENCE [LARGE SCALE GENOMIC DNA]</scope>
    <source>
        <strain evidence="3">YIM 73061</strain>
    </source>
</reference>
<keyword evidence="3" id="KW-1185">Reference proteome</keyword>
<name>A0A328A9U1_9CAUL</name>
<dbReference type="Proteomes" id="UP000249725">
    <property type="component" value="Unassembled WGS sequence"/>
</dbReference>
<feature type="transmembrane region" description="Helical" evidence="1">
    <location>
        <begin position="40"/>
        <end position="61"/>
    </location>
</feature>
<comment type="caution">
    <text evidence="2">The sequence shown here is derived from an EMBL/GenBank/DDBJ whole genome shotgun (WGS) entry which is preliminary data.</text>
</comment>
<accession>A0A328A9U1</accession>
<dbReference type="EMBL" id="QFYR01000005">
    <property type="protein sequence ID" value="RAK50926.1"/>
    <property type="molecule type" value="Genomic_DNA"/>
</dbReference>